<protein>
    <recommendedName>
        <fullName evidence="3">ORC1/DEAH AAA+ ATPase domain-containing protein</fullName>
    </recommendedName>
</protein>
<dbReference type="InterPro" id="IPR019734">
    <property type="entry name" value="TPR_rpt"/>
</dbReference>
<comment type="caution">
    <text evidence="4">The sequence shown here is derived from an EMBL/GenBank/DDBJ whole genome shotgun (WGS) entry which is preliminary data.</text>
</comment>
<sequence length="765" mass="83741">MQGPVHFHAPPPSTQHSEPVPSQLPTDLRGFVNRVAERQAMDRLLAERPAAAQVLVVTGTAGVGKTSLTLHWAHAVRAQFPDGQLYANLHGYDPQPAVAPAQVLERFLRALGVPAAAIPADPEAMAAAYRSQMAGRRILIVLDNASQAAQVRPLLPGAPGALVVVTSRHRLSGLSVREGARHLTLEVLAEQDAVDLLRAVTADYRSEDDPAELTQLARLCARLPLALRIAAERAAGRPRMPLDDLIQDLRDESSLWDALSSEDEEESEAVRSVFAWSYRALPADAARLFRMLGLHPTGEFSTGAAAALTAVGTRRTRRLLDGLVATHMVDQIAPDRYRFHDLLRAYAIDQARGEQEPQESEQALRRVLAWYVHTADAAQACIAPQEPRVPLDPLDPEVEPASLADEAASMQWFEHEQENLAAVTRTAAALGFDRYAWQLAVVLRAFYMIRNPFQDWLAVSLVGLEAARCEGDRHAQAELHESLGMGYTQSHQLDQAAEQYRAALEIRRELGDPSGEALTLNGFGLLELRQRQLFGARQAFERARTLFQGLDDAYWAPLVAVNLAEAELALARYEEAEPLVRAGLEAFRARANRWGEGNALRLLSLIQLETGREGEALDTAQQAVDLALELNSPVAEGHWLAQLGTAQRAAGHPEDALGSYHRAAVIQRTLGDRSREALAWDGAGQACLDLERAEEASDFHRRAAAVHSELGDRWQRAVALSHLADALDATGGSADASRHRSEALALLGEFIDPRAERLRERLTRG</sequence>
<evidence type="ECO:0000259" key="3">
    <source>
        <dbReference type="Pfam" id="PF13401"/>
    </source>
</evidence>
<accession>A0A540WEH9</accession>
<dbReference type="SUPFAM" id="SSF52540">
    <property type="entry name" value="P-loop containing nucleoside triphosphate hydrolases"/>
    <property type="match status" value="1"/>
</dbReference>
<gene>
    <name evidence="4" type="ORF">E6W39_18400</name>
</gene>
<dbReference type="EMBL" id="VIGB01000003">
    <property type="protein sequence ID" value="TQF07431.1"/>
    <property type="molecule type" value="Genomic_DNA"/>
</dbReference>
<dbReference type="Pfam" id="PF13401">
    <property type="entry name" value="AAA_22"/>
    <property type="match status" value="1"/>
</dbReference>
<dbReference type="OrthoDB" id="581105at2"/>
<dbReference type="SMART" id="SM00028">
    <property type="entry name" value="TPR"/>
    <property type="match status" value="7"/>
</dbReference>
<dbReference type="InterPro" id="IPR011990">
    <property type="entry name" value="TPR-like_helical_dom_sf"/>
</dbReference>
<organism evidence="4 5">
    <name type="scientific">Kitasatospora acidiphila</name>
    <dbReference type="NCBI Taxonomy" id="2567942"/>
    <lineage>
        <taxon>Bacteria</taxon>
        <taxon>Bacillati</taxon>
        <taxon>Actinomycetota</taxon>
        <taxon>Actinomycetes</taxon>
        <taxon>Kitasatosporales</taxon>
        <taxon>Streptomycetaceae</taxon>
        <taxon>Kitasatospora</taxon>
    </lineage>
</organism>
<dbReference type="PANTHER" id="PTHR47691">
    <property type="entry name" value="REGULATOR-RELATED"/>
    <property type="match status" value="1"/>
</dbReference>
<dbReference type="PRINTS" id="PR00364">
    <property type="entry name" value="DISEASERSIST"/>
</dbReference>
<proteinExistence type="predicted"/>
<evidence type="ECO:0000313" key="5">
    <source>
        <dbReference type="Proteomes" id="UP000319103"/>
    </source>
</evidence>
<name>A0A540WEH9_9ACTN</name>
<dbReference type="InterPro" id="IPR049945">
    <property type="entry name" value="AAA_22"/>
</dbReference>
<keyword evidence="5" id="KW-1185">Reference proteome</keyword>
<keyword evidence="1" id="KW-0802">TPR repeat</keyword>
<evidence type="ECO:0000256" key="2">
    <source>
        <dbReference type="SAM" id="MobiDB-lite"/>
    </source>
</evidence>
<dbReference type="Proteomes" id="UP000319103">
    <property type="component" value="Unassembled WGS sequence"/>
</dbReference>
<dbReference type="Gene3D" id="3.40.50.300">
    <property type="entry name" value="P-loop containing nucleotide triphosphate hydrolases"/>
    <property type="match status" value="1"/>
</dbReference>
<dbReference type="AlphaFoldDB" id="A0A540WEH9"/>
<feature type="domain" description="ORC1/DEAH AAA+ ATPase" evidence="3">
    <location>
        <begin position="52"/>
        <end position="145"/>
    </location>
</feature>
<reference evidence="4 5" key="1">
    <citation type="submission" date="2019-06" db="EMBL/GenBank/DDBJ databases">
        <title>Description of Kitasatospora acidophila sp. nov. isolated from pine grove soil, and reclassification of Streptomyces novaecaesareae to Kitasatospora novaeceasareae comb. nov.</title>
        <authorList>
            <person name="Kim M.J."/>
        </authorList>
    </citation>
    <scope>NUCLEOTIDE SEQUENCE [LARGE SCALE GENOMIC DNA]</scope>
    <source>
        <strain evidence="4 5">MMS16-CNU292</strain>
    </source>
</reference>
<dbReference type="PROSITE" id="PS50005">
    <property type="entry name" value="TPR"/>
    <property type="match status" value="1"/>
</dbReference>
<dbReference type="Gene3D" id="1.25.40.10">
    <property type="entry name" value="Tetratricopeptide repeat domain"/>
    <property type="match status" value="2"/>
</dbReference>
<evidence type="ECO:0000313" key="4">
    <source>
        <dbReference type="EMBL" id="TQF07431.1"/>
    </source>
</evidence>
<feature type="repeat" description="TPR" evidence="1">
    <location>
        <begin position="477"/>
        <end position="510"/>
    </location>
</feature>
<evidence type="ECO:0000256" key="1">
    <source>
        <dbReference type="PROSITE-ProRule" id="PRU00339"/>
    </source>
</evidence>
<dbReference type="PANTHER" id="PTHR47691:SF3">
    <property type="entry name" value="HTH-TYPE TRANSCRIPTIONAL REGULATOR RV0890C-RELATED"/>
    <property type="match status" value="1"/>
</dbReference>
<feature type="region of interest" description="Disordered" evidence="2">
    <location>
        <begin position="1"/>
        <end position="26"/>
    </location>
</feature>
<dbReference type="GO" id="GO:0016887">
    <property type="term" value="F:ATP hydrolysis activity"/>
    <property type="evidence" value="ECO:0007669"/>
    <property type="project" value="InterPro"/>
</dbReference>
<dbReference type="InterPro" id="IPR027417">
    <property type="entry name" value="P-loop_NTPase"/>
</dbReference>
<dbReference type="SUPFAM" id="SSF48452">
    <property type="entry name" value="TPR-like"/>
    <property type="match status" value="2"/>
</dbReference>